<dbReference type="InterPro" id="IPR054030">
    <property type="entry name" value="Gp5_Vgr_C"/>
</dbReference>
<name>A0A7C9RAD1_9HYPH</name>
<evidence type="ECO:0000313" key="8">
    <source>
        <dbReference type="Proteomes" id="UP000481252"/>
    </source>
</evidence>
<dbReference type="PANTHER" id="PTHR32305">
    <property type="match status" value="1"/>
</dbReference>
<dbReference type="Pfam" id="PF04717">
    <property type="entry name" value="Phage_base_V"/>
    <property type="match status" value="1"/>
</dbReference>
<feature type="domain" description="Gp5/Type VI secretion system Vgr C-terminal trimerisation" evidence="6">
    <location>
        <begin position="486"/>
        <end position="566"/>
    </location>
</feature>
<dbReference type="SUPFAM" id="SSF69255">
    <property type="entry name" value="gp5 N-terminal domain-like"/>
    <property type="match status" value="1"/>
</dbReference>
<sequence length="820" mass="88647">MNDQPSGADFIQASRVLKVSSPLGEDQLLPERVSIDEGVSSLFEIRLSVRAKREAVKPEELIGRLVDVSVEIQQGEDDGGVRRPFNGLVTELSEGPPVTRGLRSYAMVLRPQMWLLSRRSDCRIWMDKTAVDIVEMLFSEHGLPAPDVSGVVTPPPAQHYSVQWNETDLDYLTRRFQEDGLFYWFSHEEGSHRLHVADAASSWGQPSPSAQGEGRVRLAQGSSDRNHITEWMRHYAYVPGQRAGADWNFETPRMVPGTMTPSLVQMPDAAKRELYEFPARALTVEAAERAQKLRTQSIEADHDRVLGKSTSRVLEAGRRFTPYEVAHPERAYDEHVIVKIKHSVVDRSYETNANEPEFSNEFEALPARVPLTPHRETKRPRIEGAQVAIVAGPPGEEIHPDQYGRIKLWFPWDRRAKKDGSDTCWVRVGQNWAGGNWGGQIIPRIGMEVMVAFVDGDPDRPLVTGVVPNPNNKVPYDLPANKTRMVMRSNSHKAAGFNEMTFEDEAGRENMFFHAQKDQTTRVLNNRTARIDSHDVHSVGGSRSVEVASNQKQEIGGSYNLTVGGTGPLAMAAMAGVAGLASGTAGLLQQAGGVAGAGGMASFGAAMAGSTLGFLSGSGLGARGGVVSGPSPRADAGTALAGAGGGLGGSVGGLFSMPGVMNTIVQSFQSTSVGVAQAEQIGSSKVTNVGVSQVTKVGNAQHNEIGVVQTTKVGKKQETEVGEEQKFKVGKTIDIEVGKLYNLISQDKYHGEARKWEIFAEDEIRLSTPGGYISLTKTGIKLYALKIDIEGNSINFKQGGPGQGPSCLRAMAGGSTPFVG</sequence>
<dbReference type="InterPro" id="IPR006533">
    <property type="entry name" value="T6SS_Vgr_RhsGE"/>
</dbReference>
<comment type="subcellular location">
    <subcellularLocation>
        <location evidence="1">Secreted</location>
    </subcellularLocation>
</comment>
<dbReference type="Pfam" id="PF05954">
    <property type="entry name" value="Phage_GPD"/>
    <property type="match status" value="1"/>
</dbReference>
<comment type="similarity">
    <text evidence="2">Belongs to the VgrG protein family.</text>
</comment>
<reference evidence="7 8" key="1">
    <citation type="submission" date="2020-02" db="EMBL/GenBank/DDBJ databases">
        <title>Genome sequence of the type strain CGMCC 1.15528 of Mesorhizobium zhangyense.</title>
        <authorList>
            <person name="Gao J."/>
            <person name="Sun J."/>
        </authorList>
    </citation>
    <scope>NUCLEOTIDE SEQUENCE [LARGE SCALE GENOMIC DNA]</scope>
    <source>
        <strain evidence="7 8">CGMCC 1.15528</strain>
    </source>
</reference>
<dbReference type="NCBIfam" id="TIGR01646">
    <property type="entry name" value="vgr_GE"/>
    <property type="match status" value="1"/>
</dbReference>
<dbReference type="EMBL" id="JAAKZG010000012">
    <property type="protein sequence ID" value="NGN43935.1"/>
    <property type="molecule type" value="Genomic_DNA"/>
</dbReference>
<evidence type="ECO:0000256" key="3">
    <source>
        <dbReference type="ARBA" id="ARBA00022525"/>
    </source>
</evidence>
<dbReference type="Proteomes" id="UP000481252">
    <property type="component" value="Unassembled WGS sequence"/>
</dbReference>
<evidence type="ECO:0000259" key="6">
    <source>
        <dbReference type="Pfam" id="PF22178"/>
    </source>
</evidence>
<organism evidence="7 8">
    <name type="scientific">Mesorhizobium zhangyense</name>
    <dbReference type="NCBI Taxonomy" id="1776730"/>
    <lineage>
        <taxon>Bacteria</taxon>
        <taxon>Pseudomonadati</taxon>
        <taxon>Pseudomonadota</taxon>
        <taxon>Alphaproteobacteria</taxon>
        <taxon>Hyphomicrobiales</taxon>
        <taxon>Phyllobacteriaceae</taxon>
        <taxon>Mesorhizobium</taxon>
    </lineage>
</organism>
<dbReference type="Pfam" id="PF22178">
    <property type="entry name" value="Gp5_trimer_C"/>
    <property type="match status" value="1"/>
</dbReference>
<evidence type="ECO:0000259" key="5">
    <source>
        <dbReference type="Pfam" id="PF04717"/>
    </source>
</evidence>
<comment type="caution">
    <text evidence="7">The sequence shown here is derived from an EMBL/GenBank/DDBJ whole genome shotgun (WGS) entry which is preliminary data.</text>
</comment>
<dbReference type="Gene3D" id="4.10.220.110">
    <property type="match status" value="1"/>
</dbReference>
<feature type="domain" description="Gp5/Type VI secretion system Vgr protein OB-fold" evidence="5">
    <location>
        <begin position="399"/>
        <end position="466"/>
    </location>
</feature>
<dbReference type="PANTHER" id="PTHR32305:SF15">
    <property type="entry name" value="PROTEIN RHSA-RELATED"/>
    <property type="match status" value="1"/>
</dbReference>
<dbReference type="Gene3D" id="3.55.50.10">
    <property type="entry name" value="Baseplate protein-like domains"/>
    <property type="match status" value="1"/>
</dbReference>
<proteinExistence type="inferred from homology"/>
<dbReference type="InterPro" id="IPR050708">
    <property type="entry name" value="T6SS_VgrG/RHS"/>
</dbReference>
<dbReference type="InterPro" id="IPR017847">
    <property type="entry name" value="T6SS_RhsGE_Vgr_subset"/>
</dbReference>
<dbReference type="GO" id="GO:0005576">
    <property type="term" value="C:extracellular region"/>
    <property type="evidence" value="ECO:0007669"/>
    <property type="project" value="UniProtKB-SubCell"/>
</dbReference>
<dbReference type="RefSeq" id="WP_165120342.1">
    <property type="nucleotide sequence ID" value="NZ_JAAKZG010000012.1"/>
</dbReference>
<dbReference type="NCBIfam" id="TIGR03361">
    <property type="entry name" value="VI_Rhs_Vgr"/>
    <property type="match status" value="1"/>
</dbReference>
<feature type="region of interest" description="Disordered" evidence="4">
    <location>
        <begin position="201"/>
        <end position="222"/>
    </location>
</feature>
<evidence type="ECO:0000256" key="4">
    <source>
        <dbReference type="SAM" id="MobiDB-lite"/>
    </source>
</evidence>
<evidence type="ECO:0000313" key="7">
    <source>
        <dbReference type="EMBL" id="NGN43935.1"/>
    </source>
</evidence>
<evidence type="ECO:0000256" key="1">
    <source>
        <dbReference type="ARBA" id="ARBA00004613"/>
    </source>
</evidence>
<dbReference type="AlphaFoldDB" id="A0A7C9RAD1"/>
<evidence type="ECO:0000256" key="2">
    <source>
        <dbReference type="ARBA" id="ARBA00005558"/>
    </source>
</evidence>
<dbReference type="InterPro" id="IPR037026">
    <property type="entry name" value="Vgr_OB-fold_dom_sf"/>
</dbReference>
<dbReference type="InterPro" id="IPR006531">
    <property type="entry name" value="Gp5/Vgr_OB"/>
</dbReference>
<accession>A0A7C9RAD1</accession>
<protein>
    <submittedName>
        <fullName evidence="7">Type VI secretion system tip protein VgrG</fullName>
    </submittedName>
</protein>
<dbReference type="Gene3D" id="2.40.50.230">
    <property type="entry name" value="Gp5 N-terminal domain"/>
    <property type="match status" value="1"/>
</dbReference>
<dbReference type="SUPFAM" id="SSF69279">
    <property type="entry name" value="Phage tail proteins"/>
    <property type="match status" value="2"/>
</dbReference>
<gene>
    <name evidence="7" type="primary">tssI</name>
    <name evidence="7" type="ORF">G6N74_22985</name>
</gene>
<keyword evidence="3" id="KW-0964">Secreted</keyword>
<keyword evidence="8" id="KW-1185">Reference proteome</keyword>
<dbReference type="Gene3D" id="2.30.110.50">
    <property type="match status" value="1"/>
</dbReference>
<dbReference type="SUPFAM" id="SSF69349">
    <property type="entry name" value="Phage fibre proteins"/>
    <property type="match status" value="2"/>
</dbReference>